<comment type="caution">
    <text evidence="1">The sequence shown here is derived from an EMBL/GenBank/DDBJ whole genome shotgun (WGS) entry which is preliminary data.</text>
</comment>
<dbReference type="Gene3D" id="3.40.50.300">
    <property type="entry name" value="P-loop containing nucleotide triphosphate hydrolases"/>
    <property type="match status" value="1"/>
</dbReference>
<organism evidence="1 2">
    <name type="scientific">Actinophytocola xanthii</name>
    <dbReference type="NCBI Taxonomy" id="1912961"/>
    <lineage>
        <taxon>Bacteria</taxon>
        <taxon>Bacillati</taxon>
        <taxon>Actinomycetota</taxon>
        <taxon>Actinomycetes</taxon>
        <taxon>Pseudonocardiales</taxon>
        <taxon>Pseudonocardiaceae</taxon>
    </lineage>
</organism>
<evidence type="ECO:0000313" key="1">
    <source>
        <dbReference type="EMBL" id="OLF15715.1"/>
    </source>
</evidence>
<gene>
    <name evidence="1" type="ORF">BU204_20080</name>
</gene>
<dbReference type="AlphaFoldDB" id="A0A1Q8CMZ4"/>
<dbReference type="Proteomes" id="UP000185596">
    <property type="component" value="Unassembled WGS sequence"/>
</dbReference>
<dbReference type="SUPFAM" id="SSF53795">
    <property type="entry name" value="PEP carboxykinase-like"/>
    <property type="match status" value="1"/>
</dbReference>
<evidence type="ECO:0000313" key="2">
    <source>
        <dbReference type="Proteomes" id="UP000185596"/>
    </source>
</evidence>
<keyword evidence="2" id="KW-1185">Reference proteome</keyword>
<sequence>MFTYRAYGLLVASDIALPLPPCAGGEPDVLLRRGADRPVPEERPGSERLAEVTRPDGSIFYTLGRSASGTVLRYPGLCDFAGDPTLSTVSVHLAPGADEGLLSVMISGTLLAVHLMLRHAHVLHASAVHRDGRALAFVGSSGMGKSTVSAALCGVGCDLVSDDLLRVDRVGETLLVHPGGTESRLRPSARPLATAAPADTVRETADGRLAVSPRTWTGDPLPLAACVVPRPDRAAQRVAVRRLRPSIALLSLSRYPRVLGWSDPASAAAAFQSLADLVERVPVFEATIPWGLPFADGVLADLLDAVSVPSAVAG</sequence>
<dbReference type="InterPro" id="IPR027417">
    <property type="entry name" value="P-loop_NTPase"/>
</dbReference>
<dbReference type="EMBL" id="MSIE01000037">
    <property type="protein sequence ID" value="OLF15715.1"/>
    <property type="molecule type" value="Genomic_DNA"/>
</dbReference>
<dbReference type="RefSeq" id="WP_075127248.1">
    <property type="nucleotide sequence ID" value="NZ_MSIE01000037.1"/>
</dbReference>
<accession>A0A1Q8CMZ4</accession>
<proteinExistence type="predicted"/>
<protein>
    <recommendedName>
        <fullName evidence="3">HPr kinase/phosphorylase C-terminal domain-containing protein</fullName>
    </recommendedName>
</protein>
<evidence type="ECO:0008006" key="3">
    <source>
        <dbReference type="Google" id="ProtNLM"/>
    </source>
</evidence>
<name>A0A1Q8CMZ4_9PSEU</name>
<reference evidence="1 2" key="1">
    <citation type="submission" date="2016-12" db="EMBL/GenBank/DDBJ databases">
        <title>The draft genome sequence of Actinophytocola sp. 11-183.</title>
        <authorList>
            <person name="Wang W."/>
            <person name="Yuan L."/>
        </authorList>
    </citation>
    <scope>NUCLEOTIDE SEQUENCE [LARGE SCALE GENOMIC DNA]</scope>
    <source>
        <strain evidence="1 2">11-183</strain>
    </source>
</reference>
<dbReference type="STRING" id="1912961.BU204_20080"/>
<dbReference type="OrthoDB" id="9791280at2"/>